<reference evidence="1 2" key="1">
    <citation type="submission" date="2019-06" db="EMBL/GenBank/DDBJ databases">
        <title>WGS assembly of Gossypium darwinii.</title>
        <authorList>
            <person name="Chen Z.J."/>
            <person name="Sreedasyam A."/>
            <person name="Ando A."/>
            <person name="Song Q."/>
            <person name="De L."/>
            <person name="Hulse-Kemp A."/>
            <person name="Ding M."/>
            <person name="Ye W."/>
            <person name="Kirkbride R."/>
            <person name="Jenkins J."/>
            <person name="Plott C."/>
            <person name="Lovell J."/>
            <person name="Lin Y.-M."/>
            <person name="Vaughn R."/>
            <person name="Liu B."/>
            <person name="Li W."/>
            <person name="Simpson S."/>
            <person name="Scheffler B."/>
            <person name="Saski C."/>
            <person name="Grover C."/>
            <person name="Hu G."/>
            <person name="Conover J."/>
            <person name="Carlson J."/>
            <person name="Shu S."/>
            <person name="Boston L."/>
            <person name="Williams M."/>
            <person name="Peterson D."/>
            <person name="Mcgee K."/>
            <person name="Jones D."/>
            <person name="Wendel J."/>
            <person name="Stelly D."/>
            <person name="Grimwood J."/>
            <person name="Schmutz J."/>
        </authorList>
    </citation>
    <scope>NUCLEOTIDE SEQUENCE [LARGE SCALE GENOMIC DNA]</scope>
    <source>
        <strain evidence="1">1808015.09</strain>
    </source>
</reference>
<feature type="non-terminal residue" evidence="1">
    <location>
        <position position="147"/>
    </location>
</feature>
<gene>
    <name evidence="1" type="ORF">ES288_A05G328000v1</name>
</gene>
<accession>A0A5D2GLW0</accession>
<proteinExistence type="predicted"/>
<protein>
    <submittedName>
        <fullName evidence="1">Uncharacterized protein</fullName>
    </submittedName>
</protein>
<dbReference type="AlphaFoldDB" id="A0A5D2GLW0"/>
<dbReference type="Proteomes" id="UP000323506">
    <property type="component" value="Chromosome A05"/>
</dbReference>
<name>A0A5D2GLW0_GOSDA</name>
<evidence type="ECO:0000313" key="1">
    <source>
        <dbReference type="EMBL" id="TYH19127.1"/>
    </source>
</evidence>
<evidence type="ECO:0000313" key="2">
    <source>
        <dbReference type="Proteomes" id="UP000323506"/>
    </source>
</evidence>
<sequence length="147" mass="17279">MMNPKCNNKRHYITSASSLDLKLNHRGSNDNKERHQTFGLKLKHTHTFNNPKENTTNNHHHHGSAKMRKLVLEPRGIHKSYKQKINETESCFLRTRILLLKNKSFPHFPNSHFPLRRSSSFFFIHPGAFSFAYNRCHPCVVLHLLIQ</sequence>
<organism evidence="1 2">
    <name type="scientific">Gossypium darwinii</name>
    <name type="common">Darwin's cotton</name>
    <name type="synonym">Gossypium barbadense var. darwinii</name>
    <dbReference type="NCBI Taxonomy" id="34276"/>
    <lineage>
        <taxon>Eukaryota</taxon>
        <taxon>Viridiplantae</taxon>
        <taxon>Streptophyta</taxon>
        <taxon>Embryophyta</taxon>
        <taxon>Tracheophyta</taxon>
        <taxon>Spermatophyta</taxon>
        <taxon>Magnoliopsida</taxon>
        <taxon>eudicotyledons</taxon>
        <taxon>Gunneridae</taxon>
        <taxon>Pentapetalae</taxon>
        <taxon>rosids</taxon>
        <taxon>malvids</taxon>
        <taxon>Malvales</taxon>
        <taxon>Malvaceae</taxon>
        <taxon>Malvoideae</taxon>
        <taxon>Gossypium</taxon>
    </lineage>
</organism>
<keyword evidence="2" id="KW-1185">Reference proteome</keyword>
<dbReference type="EMBL" id="CM017692">
    <property type="protein sequence ID" value="TYH19127.1"/>
    <property type="molecule type" value="Genomic_DNA"/>
</dbReference>